<evidence type="ECO:0000313" key="1">
    <source>
        <dbReference type="EMBL" id="MFD1104175.1"/>
    </source>
</evidence>
<reference evidence="2" key="1">
    <citation type="journal article" date="2019" name="Int. J. Syst. Evol. Microbiol.">
        <title>The Global Catalogue of Microorganisms (GCM) 10K type strain sequencing project: providing services to taxonomists for standard genome sequencing and annotation.</title>
        <authorList>
            <consortium name="The Broad Institute Genomics Platform"/>
            <consortium name="The Broad Institute Genome Sequencing Center for Infectious Disease"/>
            <person name="Wu L."/>
            <person name="Ma J."/>
        </authorList>
    </citation>
    <scope>NUCLEOTIDE SEQUENCE [LARGE SCALE GENOMIC DNA]</scope>
    <source>
        <strain evidence="2">CCUG 54329</strain>
    </source>
</reference>
<dbReference type="PROSITE" id="PS51257">
    <property type="entry name" value="PROKAR_LIPOPROTEIN"/>
    <property type="match status" value="1"/>
</dbReference>
<dbReference type="RefSeq" id="WP_380909326.1">
    <property type="nucleotide sequence ID" value="NZ_JBHTLS010000075.1"/>
</dbReference>
<dbReference type="Gene3D" id="3.40.50.1820">
    <property type="entry name" value="alpha/beta hydrolase"/>
    <property type="match status" value="1"/>
</dbReference>
<evidence type="ECO:0000313" key="2">
    <source>
        <dbReference type="Proteomes" id="UP001597203"/>
    </source>
</evidence>
<dbReference type="Proteomes" id="UP001597203">
    <property type="component" value="Unassembled WGS sequence"/>
</dbReference>
<dbReference type="EMBL" id="JBHTLS010000075">
    <property type="protein sequence ID" value="MFD1104175.1"/>
    <property type="molecule type" value="Genomic_DNA"/>
</dbReference>
<comment type="caution">
    <text evidence="1">The sequence shown here is derived from an EMBL/GenBank/DDBJ whole genome shotgun (WGS) entry which is preliminary data.</text>
</comment>
<gene>
    <name evidence="1" type="ORF">ACFQ24_04625</name>
</gene>
<dbReference type="GO" id="GO:0016787">
    <property type="term" value="F:hydrolase activity"/>
    <property type="evidence" value="ECO:0007669"/>
    <property type="project" value="UniProtKB-KW"/>
</dbReference>
<dbReference type="SUPFAM" id="SSF53474">
    <property type="entry name" value="alpha/beta-Hydrolases"/>
    <property type="match status" value="1"/>
</dbReference>
<dbReference type="InterPro" id="IPR029058">
    <property type="entry name" value="AB_hydrolase_fold"/>
</dbReference>
<protein>
    <submittedName>
        <fullName evidence="1">Alpha/beta hydrolase</fullName>
    </submittedName>
</protein>
<accession>A0ABW3NYB4</accession>
<name>A0ABW3NYB4_9SPHN</name>
<proteinExistence type="predicted"/>
<keyword evidence="1" id="KW-0378">Hydrolase</keyword>
<sequence>MGTTKFAEMRYQRGFLVAILLSQSLAAGCGEAEVSNPARKYTAFPTMAERSPDGRREGIWQPPKGFKQVQIWPGQAPNMEGIDLPPEYTETKTNPDRFSGLPVTGVYNVSKPTMTVFPAKTKGNGTAMLVFSGGGFMDLAIDLEGTEVCDWMTSKGVACILVKYRVPKSNHYGDPECKCGVTPKHLLALQDAQRAIRLVRSQATGLGINPNKIGVASVNVV</sequence>
<organism evidence="1 2">
    <name type="scientific">Sphingobium olei</name>
    <dbReference type="NCBI Taxonomy" id="420955"/>
    <lineage>
        <taxon>Bacteria</taxon>
        <taxon>Pseudomonadati</taxon>
        <taxon>Pseudomonadota</taxon>
        <taxon>Alphaproteobacteria</taxon>
        <taxon>Sphingomonadales</taxon>
        <taxon>Sphingomonadaceae</taxon>
        <taxon>Sphingobium</taxon>
    </lineage>
</organism>
<keyword evidence="2" id="KW-1185">Reference proteome</keyword>